<evidence type="ECO:0000256" key="1">
    <source>
        <dbReference type="SAM" id="Phobius"/>
    </source>
</evidence>
<proteinExistence type="predicted"/>
<keyword evidence="1" id="KW-1133">Transmembrane helix</keyword>
<keyword evidence="3" id="KW-1185">Reference proteome</keyword>
<keyword evidence="1" id="KW-0812">Transmembrane</keyword>
<dbReference type="Proteomes" id="UP000242715">
    <property type="component" value="Unassembled WGS sequence"/>
</dbReference>
<organism evidence="2 3">
    <name type="scientific">Trifolium subterraneum</name>
    <name type="common">Subterranean clover</name>
    <dbReference type="NCBI Taxonomy" id="3900"/>
    <lineage>
        <taxon>Eukaryota</taxon>
        <taxon>Viridiplantae</taxon>
        <taxon>Streptophyta</taxon>
        <taxon>Embryophyta</taxon>
        <taxon>Tracheophyta</taxon>
        <taxon>Spermatophyta</taxon>
        <taxon>Magnoliopsida</taxon>
        <taxon>eudicotyledons</taxon>
        <taxon>Gunneridae</taxon>
        <taxon>Pentapetalae</taxon>
        <taxon>rosids</taxon>
        <taxon>fabids</taxon>
        <taxon>Fabales</taxon>
        <taxon>Fabaceae</taxon>
        <taxon>Papilionoideae</taxon>
        <taxon>50 kb inversion clade</taxon>
        <taxon>NPAAA clade</taxon>
        <taxon>Hologalegina</taxon>
        <taxon>IRL clade</taxon>
        <taxon>Trifolieae</taxon>
        <taxon>Trifolium</taxon>
    </lineage>
</organism>
<gene>
    <name evidence="2" type="ORF">TSUD_360770</name>
</gene>
<reference evidence="3" key="1">
    <citation type="journal article" date="2017" name="Front. Plant Sci.">
        <title>Climate Clever Clovers: New Paradigm to Reduce the Environmental Footprint of Ruminants by Breeding Low Methanogenic Forages Utilizing Haplotype Variation.</title>
        <authorList>
            <person name="Kaur P."/>
            <person name="Appels R."/>
            <person name="Bayer P.E."/>
            <person name="Keeble-Gagnere G."/>
            <person name="Wang J."/>
            <person name="Hirakawa H."/>
            <person name="Shirasawa K."/>
            <person name="Vercoe P."/>
            <person name="Stefanova K."/>
            <person name="Durmic Z."/>
            <person name="Nichols P."/>
            <person name="Revell C."/>
            <person name="Isobe S.N."/>
            <person name="Edwards D."/>
            <person name="Erskine W."/>
        </authorList>
    </citation>
    <scope>NUCLEOTIDE SEQUENCE [LARGE SCALE GENOMIC DNA]</scope>
    <source>
        <strain evidence="3">cv. Daliak</strain>
    </source>
</reference>
<evidence type="ECO:0000313" key="3">
    <source>
        <dbReference type="Proteomes" id="UP000242715"/>
    </source>
</evidence>
<keyword evidence="1" id="KW-0472">Membrane</keyword>
<evidence type="ECO:0000313" key="2">
    <source>
        <dbReference type="EMBL" id="GAU29962.1"/>
    </source>
</evidence>
<name>A0A2Z6MYS8_TRISU</name>
<sequence length="68" mass="7640">MDYGNHVLFIASFMVVDVVIGVPILPCHIHGGNNFASYTLKRFSRIKASLDQKVSEVLYILPLVYCII</sequence>
<protein>
    <submittedName>
        <fullName evidence="2">Uncharacterized protein</fullName>
    </submittedName>
</protein>
<feature type="transmembrane region" description="Helical" evidence="1">
    <location>
        <begin position="6"/>
        <end position="25"/>
    </location>
</feature>
<accession>A0A2Z6MYS8</accession>
<dbReference type="EMBL" id="DF973412">
    <property type="protein sequence ID" value="GAU29962.1"/>
    <property type="molecule type" value="Genomic_DNA"/>
</dbReference>
<dbReference type="AlphaFoldDB" id="A0A2Z6MYS8"/>